<dbReference type="InterPro" id="IPR039420">
    <property type="entry name" value="WalR-like"/>
</dbReference>
<dbReference type="PROSITE" id="PS50125">
    <property type="entry name" value="GUANYLATE_CYCLASE_2"/>
    <property type="match status" value="1"/>
</dbReference>
<reference evidence="9" key="1">
    <citation type="submission" date="2020-02" db="EMBL/GenBank/DDBJ databases">
        <authorList>
            <person name="Meier V. D."/>
        </authorList>
    </citation>
    <scope>NUCLEOTIDE SEQUENCE</scope>
    <source>
        <strain evidence="9">AVDCRST_MAG67</strain>
    </source>
</reference>
<dbReference type="SMART" id="SM00044">
    <property type="entry name" value="CYCc"/>
    <property type="match status" value="1"/>
</dbReference>
<dbReference type="InterPro" id="IPR029787">
    <property type="entry name" value="Nucleotide_cyclase"/>
</dbReference>
<dbReference type="SUPFAM" id="SSF55073">
    <property type="entry name" value="Nucleotide cyclase"/>
    <property type="match status" value="1"/>
</dbReference>
<dbReference type="PROSITE" id="PS00622">
    <property type="entry name" value="HTH_LUXR_1"/>
    <property type="match status" value="1"/>
</dbReference>
<keyword evidence="3" id="KW-0238">DNA-binding</keyword>
<evidence type="ECO:0000256" key="4">
    <source>
        <dbReference type="ARBA" id="ARBA00023163"/>
    </source>
</evidence>
<name>A0A6J4ST02_9ACTN</name>
<keyword evidence="2" id="KW-0805">Transcription regulation</keyword>
<dbReference type="Pfam" id="PF00072">
    <property type="entry name" value="Response_reg"/>
    <property type="match status" value="1"/>
</dbReference>
<evidence type="ECO:0000256" key="2">
    <source>
        <dbReference type="ARBA" id="ARBA00023015"/>
    </source>
</evidence>
<evidence type="ECO:0000256" key="1">
    <source>
        <dbReference type="ARBA" id="ARBA00022553"/>
    </source>
</evidence>
<feature type="domain" description="Guanylate cyclase" evidence="8">
    <location>
        <begin position="38"/>
        <end position="147"/>
    </location>
</feature>
<evidence type="ECO:0000313" key="9">
    <source>
        <dbReference type="EMBL" id="CAA9504465.1"/>
    </source>
</evidence>
<dbReference type="InterPro" id="IPR000792">
    <property type="entry name" value="Tscrpt_reg_LuxR_C"/>
</dbReference>
<dbReference type="InterPro" id="IPR058245">
    <property type="entry name" value="NreC/VraR/RcsB-like_REC"/>
</dbReference>
<dbReference type="PANTHER" id="PTHR43214">
    <property type="entry name" value="TWO-COMPONENT RESPONSE REGULATOR"/>
    <property type="match status" value="1"/>
</dbReference>
<dbReference type="CDD" id="cd07302">
    <property type="entry name" value="CHD"/>
    <property type="match status" value="1"/>
</dbReference>
<feature type="domain" description="HTH luxR-type" evidence="6">
    <location>
        <begin position="359"/>
        <end position="424"/>
    </location>
</feature>
<dbReference type="CDD" id="cd06170">
    <property type="entry name" value="LuxR_C_like"/>
    <property type="match status" value="1"/>
</dbReference>
<keyword evidence="1 5" id="KW-0597">Phosphoprotein</keyword>
<dbReference type="Gene3D" id="3.40.50.2300">
    <property type="match status" value="1"/>
</dbReference>
<organism evidence="9">
    <name type="scientific">uncultured Solirubrobacteraceae bacterium</name>
    <dbReference type="NCBI Taxonomy" id="1162706"/>
    <lineage>
        <taxon>Bacteria</taxon>
        <taxon>Bacillati</taxon>
        <taxon>Actinomycetota</taxon>
        <taxon>Thermoleophilia</taxon>
        <taxon>Solirubrobacterales</taxon>
        <taxon>Solirubrobacteraceae</taxon>
        <taxon>environmental samples</taxon>
    </lineage>
</organism>
<dbReference type="GO" id="GO:0004016">
    <property type="term" value="F:adenylate cyclase activity"/>
    <property type="evidence" value="ECO:0007669"/>
    <property type="project" value="UniProtKB-ARBA"/>
</dbReference>
<evidence type="ECO:0000259" key="6">
    <source>
        <dbReference type="PROSITE" id="PS50043"/>
    </source>
</evidence>
<dbReference type="PRINTS" id="PR00038">
    <property type="entry name" value="HTHLUXR"/>
</dbReference>
<evidence type="ECO:0000256" key="3">
    <source>
        <dbReference type="ARBA" id="ARBA00023125"/>
    </source>
</evidence>
<dbReference type="PROSITE" id="PS50110">
    <property type="entry name" value="RESPONSE_REGULATORY"/>
    <property type="match status" value="1"/>
</dbReference>
<evidence type="ECO:0000259" key="7">
    <source>
        <dbReference type="PROSITE" id="PS50110"/>
    </source>
</evidence>
<dbReference type="SUPFAM" id="SSF52172">
    <property type="entry name" value="CheY-like"/>
    <property type="match status" value="1"/>
</dbReference>
<accession>A0A6J4ST02</accession>
<dbReference type="EMBL" id="CADCVQ010000089">
    <property type="protein sequence ID" value="CAA9504465.1"/>
    <property type="molecule type" value="Genomic_DNA"/>
</dbReference>
<sequence>MSRIESEASRVVIRRGDRWRYPSPMRMMSAPMETPFVTILFTDCVGSTALADRHGDEAAEATRRKHFALLRKTIGEHGGREVKSTGDGLMVSFTSAVAAVRCAIDMQRATSRVEGGPGLRIGLAAGEPFEDGEDLYGTPVVIASRLCDAASRGQILASDVVRQVAGSRGGALMAPAETLRLRGIAERVATAEVHWNDDTPPPLPVAARPTEITVVVADDERLLRAGFRVILDAEPDIHVIGEAADGRTALDVVRRRRPDVVLMDIRMPELDGLQAAQQILADPELQTAVLMLTTFDLSAYVYEALRIGASGFLLKDAPADRLLDAVRVIAAGEALLAPSITRRLIEQFAHAARPDPGTVPEALAELTARELDVLRLVAAGLSNTEIADELVLGTNTVKTHVGRVLSKLGLRDRVQAVVLAYESGLVAPVHDD</sequence>
<evidence type="ECO:0000256" key="5">
    <source>
        <dbReference type="PROSITE-ProRule" id="PRU00169"/>
    </source>
</evidence>
<dbReference type="CDD" id="cd17535">
    <property type="entry name" value="REC_NarL-like"/>
    <property type="match status" value="1"/>
</dbReference>
<dbReference type="Pfam" id="PF00211">
    <property type="entry name" value="Guanylate_cyc"/>
    <property type="match status" value="1"/>
</dbReference>
<proteinExistence type="predicted"/>
<protein>
    <submittedName>
        <fullName evidence="9">Two-component transcriptional response regulator, LuxR family</fullName>
    </submittedName>
</protein>
<dbReference type="PANTHER" id="PTHR43214:SF24">
    <property type="entry name" value="TRANSCRIPTIONAL REGULATORY PROTEIN NARL-RELATED"/>
    <property type="match status" value="1"/>
</dbReference>
<dbReference type="GO" id="GO:0003677">
    <property type="term" value="F:DNA binding"/>
    <property type="evidence" value="ECO:0007669"/>
    <property type="project" value="UniProtKB-KW"/>
</dbReference>
<keyword evidence="4" id="KW-0804">Transcription</keyword>
<dbReference type="InterPro" id="IPR001789">
    <property type="entry name" value="Sig_transdc_resp-reg_receiver"/>
</dbReference>
<dbReference type="PROSITE" id="PS50043">
    <property type="entry name" value="HTH_LUXR_2"/>
    <property type="match status" value="1"/>
</dbReference>
<evidence type="ECO:0000259" key="8">
    <source>
        <dbReference type="PROSITE" id="PS50125"/>
    </source>
</evidence>
<dbReference type="GO" id="GO:0009190">
    <property type="term" value="P:cyclic nucleotide biosynthetic process"/>
    <property type="evidence" value="ECO:0007669"/>
    <property type="project" value="InterPro"/>
</dbReference>
<dbReference type="InterPro" id="IPR001054">
    <property type="entry name" value="A/G_cyclase"/>
</dbReference>
<feature type="modified residue" description="4-aspartylphosphate" evidence="5">
    <location>
        <position position="264"/>
    </location>
</feature>
<dbReference type="Pfam" id="PF00196">
    <property type="entry name" value="GerE"/>
    <property type="match status" value="1"/>
</dbReference>
<dbReference type="GO" id="GO:0000160">
    <property type="term" value="P:phosphorelay signal transduction system"/>
    <property type="evidence" value="ECO:0007669"/>
    <property type="project" value="InterPro"/>
</dbReference>
<dbReference type="InterPro" id="IPR016032">
    <property type="entry name" value="Sig_transdc_resp-reg_C-effctor"/>
</dbReference>
<gene>
    <name evidence="9" type="ORF">AVDCRST_MAG67-2234</name>
</gene>
<dbReference type="SUPFAM" id="SSF46894">
    <property type="entry name" value="C-terminal effector domain of the bipartite response regulators"/>
    <property type="match status" value="1"/>
</dbReference>
<dbReference type="AlphaFoldDB" id="A0A6J4ST02"/>
<dbReference type="SMART" id="SM00448">
    <property type="entry name" value="REC"/>
    <property type="match status" value="1"/>
</dbReference>
<dbReference type="GO" id="GO:0006355">
    <property type="term" value="P:regulation of DNA-templated transcription"/>
    <property type="evidence" value="ECO:0007669"/>
    <property type="project" value="InterPro"/>
</dbReference>
<dbReference type="Gene3D" id="3.30.70.1230">
    <property type="entry name" value="Nucleotide cyclase"/>
    <property type="match status" value="1"/>
</dbReference>
<dbReference type="SMART" id="SM00421">
    <property type="entry name" value="HTH_LUXR"/>
    <property type="match status" value="1"/>
</dbReference>
<feature type="domain" description="Response regulatory" evidence="7">
    <location>
        <begin position="213"/>
        <end position="330"/>
    </location>
</feature>
<dbReference type="InterPro" id="IPR011006">
    <property type="entry name" value="CheY-like_superfamily"/>
</dbReference>